<proteinExistence type="predicted"/>
<gene>
    <name evidence="2" type="ORF">AVEN_101594_1</name>
</gene>
<keyword evidence="3" id="KW-1185">Reference proteome</keyword>
<feature type="compositionally biased region" description="Low complexity" evidence="1">
    <location>
        <begin position="218"/>
        <end position="232"/>
    </location>
</feature>
<dbReference type="OrthoDB" id="6432791at2759"/>
<feature type="region of interest" description="Disordered" evidence="1">
    <location>
        <begin position="190"/>
        <end position="267"/>
    </location>
</feature>
<evidence type="ECO:0000256" key="1">
    <source>
        <dbReference type="SAM" id="MobiDB-lite"/>
    </source>
</evidence>
<accession>A0A4Y2PS04</accession>
<comment type="caution">
    <text evidence="2">The sequence shown here is derived from an EMBL/GenBank/DDBJ whole genome shotgun (WGS) entry which is preliminary data.</text>
</comment>
<evidence type="ECO:0000313" key="2">
    <source>
        <dbReference type="EMBL" id="GBN54688.1"/>
    </source>
</evidence>
<evidence type="ECO:0000313" key="3">
    <source>
        <dbReference type="Proteomes" id="UP000499080"/>
    </source>
</evidence>
<name>A0A4Y2PS04_ARAVE</name>
<protein>
    <submittedName>
        <fullName evidence="2">Uncharacterized protein</fullName>
    </submittedName>
</protein>
<dbReference type="Proteomes" id="UP000499080">
    <property type="component" value="Unassembled WGS sequence"/>
</dbReference>
<dbReference type="AlphaFoldDB" id="A0A4Y2PS04"/>
<reference evidence="2 3" key="1">
    <citation type="journal article" date="2019" name="Sci. Rep.">
        <title>Orb-weaving spider Araneus ventricosus genome elucidates the spidroin gene catalogue.</title>
        <authorList>
            <person name="Kono N."/>
            <person name="Nakamura H."/>
            <person name="Ohtoshi R."/>
            <person name="Moran D.A.P."/>
            <person name="Shinohara A."/>
            <person name="Yoshida Y."/>
            <person name="Fujiwara M."/>
            <person name="Mori M."/>
            <person name="Tomita M."/>
            <person name="Arakawa K."/>
        </authorList>
    </citation>
    <scope>NUCLEOTIDE SEQUENCE [LARGE SCALE GENOMIC DNA]</scope>
</reference>
<feature type="compositionally biased region" description="Acidic residues" evidence="1">
    <location>
        <begin position="258"/>
        <end position="267"/>
    </location>
</feature>
<sequence>MRQRVPHNMSLTFSIDRILSPDFGPCKSQGLDSTTHTCSVNGLPVDTAQGFCKSVEFKKLVTDTCKSVEMAPSTEMHAEVDLLSQMMSALPCHPEWINPKAKFFDTGKSKLYAFKNGRIDVLLSPRRNPNRHELENLSLLGTSSDYISVAPCSDKQSAPLSKVANFIEDIFDRKVRGLVCDKNLQSSVDYSEQSSSPIPFSINMPGGAEQNKPLAGNKTATSSTKETSSPPKKYQDTTSKASGAKDAQPITKPHQEEDNLQSDETEISCDTKPQVPEELFQNDDRCLSVDGRCSSSSVDTLSSMAESESNHAPTTSGLTKPSLDKIKIIKESLRDDCVDSPPTNFGDSKVEQYSTPNHKLLSEDLGEIIPTGEGWPVWVYCNRYSARPSSGEYNYTFIIFIAQQPVYTLANNFQSFVQQPVYTLANNFQNILE</sequence>
<dbReference type="EMBL" id="BGPR01012129">
    <property type="protein sequence ID" value="GBN54688.1"/>
    <property type="molecule type" value="Genomic_DNA"/>
</dbReference>
<organism evidence="2 3">
    <name type="scientific">Araneus ventricosus</name>
    <name type="common">Orbweaver spider</name>
    <name type="synonym">Epeira ventricosa</name>
    <dbReference type="NCBI Taxonomy" id="182803"/>
    <lineage>
        <taxon>Eukaryota</taxon>
        <taxon>Metazoa</taxon>
        <taxon>Ecdysozoa</taxon>
        <taxon>Arthropoda</taxon>
        <taxon>Chelicerata</taxon>
        <taxon>Arachnida</taxon>
        <taxon>Araneae</taxon>
        <taxon>Araneomorphae</taxon>
        <taxon>Entelegynae</taxon>
        <taxon>Araneoidea</taxon>
        <taxon>Araneidae</taxon>
        <taxon>Araneus</taxon>
    </lineage>
</organism>
<feature type="region of interest" description="Disordered" evidence="1">
    <location>
        <begin position="300"/>
        <end position="319"/>
    </location>
</feature>